<sequence>MQRNISLVLWVATALLLVSSIVQAQEADLCRDSGCQDCPVSIYGNQPYPACAVYDSGNSLTDNFDPPFNKQLSTWETYWNIQNFTPDCATIVRSPADVTEPGCGKVVGVFRNPVCAPIFVESTYMLSSCCGTAECNEATSVGARSTRRGTSEMFAALFKRQGGGGSALLLVGKDGRVIEPKQVGYPPEYKGERLDEATLRSSMLGLAASSVSIESRGSASGQNSRSSNRPKRDSLRKRDCGSFEQLRTYTRSGDTRQISDVQEGPADVSSGGTQEVSTTTSFSSSVGDPFGIASVTVGFEFSEATSTTLEYTMSVPAGVSASIGWTPILQCVEGRMDRCSDEAGNGSIGEVCTPQLDANGNATGERSLIYSS</sequence>
<feature type="compositionally biased region" description="Basic and acidic residues" evidence="1">
    <location>
        <begin position="230"/>
        <end position="241"/>
    </location>
</feature>
<dbReference type="AlphaFoldDB" id="M9LVS9"/>
<organism evidence="3 4">
    <name type="scientific">Pseudozyma antarctica (strain T-34)</name>
    <name type="common">Yeast</name>
    <name type="synonym">Candida antarctica</name>
    <dbReference type="NCBI Taxonomy" id="1151754"/>
    <lineage>
        <taxon>Eukaryota</taxon>
        <taxon>Fungi</taxon>
        <taxon>Dikarya</taxon>
        <taxon>Basidiomycota</taxon>
        <taxon>Ustilaginomycotina</taxon>
        <taxon>Ustilaginomycetes</taxon>
        <taxon>Ustilaginales</taxon>
        <taxon>Ustilaginaceae</taxon>
        <taxon>Moesziomyces</taxon>
    </lineage>
</organism>
<feature type="compositionally biased region" description="Polar residues" evidence="1">
    <location>
        <begin position="245"/>
        <end position="260"/>
    </location>
</feature>
<evidence type="ECO:0000313" key="4">
    <source>
        <dbReference type="Proteomes" id="UP000011976"/>
    </source>
</evidence>
<accession>M9LVS9</accession>
<proteinExistence type="predicted"/>
<reference evidence="4" key="1">
    <citation type="journal article" date="2013" name="Genome Announc.">
        <title>Genome sequence of the basidiomycetous yeast Pseudozyma antarctica T-34, a producer of the glycolipid biosurfactants mannosylerythritol lipids.</title>
        <authorList>
            <person name="Morita T."/>
            <person name="Koike H."/>
            <person name="Koyama Y."/>
            <person name="Hagiwara H."/>
            <person name="Ito E."/>
            <person name="Fukuoka T."/>
            <person name="Imura T."/>
            <person name="Machida M."/>
            <person name="Kitamoto D."/>
        </authorList>
    </citation>
    <scope>NUCLEOTIDE SEQUENCE [LARGE SCALE GENOMIC DNA]</scope>
    <source>
        <strain evidence="4">T-34</strain>
    </source>
</reference>
<gene>
    <name evidence="3" type="ORF">PANT_9d00416</name>
</gene>
<feature type="compositionally biased region" description="Polar residues" evidence="1">
    <location>
        <begin position="214"/>
        <end position="227"/>
    </location>
</feature>
<name>M9LVS9_PSEA3</name>
<dbReference type="Proteomes" id="UP000011976">
    <property type="component" value="Unassembled WGS sequence"/>
</dbReference>
<feature type="signal peptide" evidence="2">
    <location>
        <begin position="1"/>
        <end position="24"/>
    </location>
</feature>
<dbReference type="InterPro" id="IPR045702">
    <property type="entry name" value="DUF6060"/>
</dbReference>
<dbReference type="Pfam" id="PF19535">
    <property type="entry name" value="DUF6060"/>
    <property type="match status" value="1"/>
</dbReference>
<feature type="chain" id="PRO_5004100089" evidence="2">
    <location>
        <begin position="25"/>
        <end position="372"/>
    </location>
</feature>
<feature type="region of interest" description="Disordered" evidence="1">
    <location>
        <begin position="214"/>
        <end position="284"/>
    </location>
</feature>
<protein>
    <submittedName>
        <fullName evidence="3">Aldo/keto reductase family proteins</fullName>
    </submittedName>
</protein>
<keyword evidence="2" id="KW-0732">Signal</keyword>
<evidence type="ECO:0000256" key="2">
    <source>
        <dbReference type="SAM" id="SignalP"/>
    </source>
</evidence>
<evidence type="ECO:0000313" key="3">
    <source>
        <dbReference type="EMBL" id="GAC74079.1"/>
    </source>
</evidence>
<evidence type="ECO:0000256" key="1">
    <source>
        <dbReference type="SAM" id="MobiDB-lite"/>
    </source>
</evidence>
<dbReference type="EMBL" id="DF196775">
    <property type="protein sequence ID" value="GAC74079.1"/>
    <property type="molecule type" value="Genomic_DNA"/>
</dbReference>